<protein>
    <submittedName>
        <fullName evidence="3">Amidophosphoribosyltransferase</fullName>
    </submittedName>
</protein>
<dbReference type="KEGG" id="dae:Dtox_3978"/>
<evidence type="ECO:0000259" key="2">
    <source>
        <dbReference type="Pfam" id="PF00156"/>
    </source>
</evidence>
<sequence>MLRKLIEGLTDLLLPHPPVCVLCGVRRKQVASLCPLCRNMIESYRCEPVCKLCGRYLLPYPGAEDIFSDRCPECSSGGSWPFAAARSAGAYEGLLKEAVRQLKYYNARWMVGPLAGLLAELYSGEECFAGAEIIVAVPMTVKKQRQRGYNQAELLAQELGKIIKLPVQSAVVKVIDTPSQVGLSRSEREANLSGVFNLAGSDLRGKKIVVVDDIFTTGSTLAAVARTLTVGGAGEIVGLTLAAGRYK</sequence>
<accession>C8VY42</accession>
<name>C8VY42_DESAS</name>
<organism evidence="3 4">
    <name type="scientific">Desulfofarcimen acetoxidans (strain ATCC 49208 / DSM 771 / KCTC 5769 / VKM B-1644 / 5575)</name>
    <name type="common">Desulfotomaculum acetoxidans</name>
    <dbReference type="NCBI Taxonomy" id="485916"/>
    <lineage>
        <taxon>Bacteria</taxon>
        <taxon>Bacillati</taxon>
        <taxon>Bacillota</taxon>
        <taxon>Clostridia</taxon>
        <taxon>Eubacteriales</taxon>
        <taxon>Peptococcaceae</taxon>
        <taxon>Desulfofarcimen</taxon>
    </lineage>
</organism>
<dbReference type="InterPro" id="IPR000836">
    <property type="entry name" value="PRTase_dom"/>
</dbReference>
<dbReference type="PANTHER" id="PTHR47505">
    <property type="entry name" value="DNA UTILIZATION PROTEIN YHGH"/>
    <property type="match status" value="1"/>
</dbReference>
<keyword evidence="3" id="KW-0808">Transferase</keyword>
<dbReference type="PANTHER" id="PTHR47505:SF1">
    <property type="entry name" value="DNA UTILIZATION PROTEIN YHGH"/>
    <property type="match status" value="1"/>
</dbReference>
<gene>
    <name evidence="3" type="ordered locus">Dtox_3978</name>
</gene>
<dbReference type="RefSeq" id="WP_015759346.1">
    <property type="nucleotide sequence ID" value="NC_013216.1"/>
</dbReference>
<dbReference type="CDD" id="cd06223">
    <property type="entry name" value="PRTases_typeI"/>
    <property type="match status" value="1"/>
</dbReference>
<dbReference type="Proteomes" id="UP000002217">
    <property type="component" value="Chromosome"/>
</dbReference>
<dbReference type="InterPro" id="IPR051910">
    <property type="entry name" value="ComF/GntX_DNA_util-trans"/>
</dbReference>
<evidence type="ECO:0000313" key="3">
    <source>
        <dbReference type="EMBL" id="ACV64671.1"/>
    </source>
</evidence>
<comment type="similarity">
    <text evidence="1">Belongs to the ComF/GntX family.</text>
</comment>
<reference evidence="3 4" key="1">
    <citation type="journal article" date="2009" name="Stand. Genomic Sci.">
        <title>Complete genome sequence of Desulfotomaculum acetoxidans type strain (5575).</title>
        <authorList>
            <person name="Spring S."/>
            <person name="Lapidus A."/>
            <person name="Schroder M."/>
            <person name="Gleim D."/>
            <person name="Sims D."/>
            <person name="Meincke L."/>
            <person name="Glavina Del Rio T."/>
            <person name="Tice H."/>
            <person name="Copeland A."/>
            <person name="Cheng J.F."/>
            <person name="Lucas S."/>
            <person name="Chen F."/>
            <person name="Nolan M."/>
            <person name="Bruce D."/>
            <person name="Goodwin L."/>
            <person name="Pitluck S."/>
            <person name="Ivanova N."/>
            <person name="Mavromatis K."/>
            <person name="Mikhailova N."/>
            <person name="Pati A."/>
            <person name="Chen A."/>
            <person name="Palaniappan K."/>
            <person name="Land M."/>
            <person name="Hauser L."/>
            <person name="Chang Y.J."/>
            <person name="Jeffries C.D."/>
            <person name="Chain P."/>
            <person name="Saunders E."/>
            <person name="Brettin T."/>
            <person name="Detter J.C."/>
            <person name="Goker M."/>
            <person name="Bristow J."/>
            <person name="Eisen J.A."/>
            <person name="Markowitz V."/>
            <person name="Hugenholtz P."/>
            <person name="Kyrpides N.C."/>
            <person name="Klenk H.P."/>
            <person name="Han C."/>
        </authorList>
    </citation>
    <scope>NUCLEOTIDE SEQUENCE [LARGE SCALE GENOMIC DNA]</scope>
    <source>
        <strain evidence="4">ATCC 49208 / DSM 771 / VKM B-1644</strain>
    </source>
</reference>
<dbReference type="Pfam" id="PF00156">
    <property type="entry name" value="Pribosyltran"/>
    <property type="match status" value="1"/>
</dbReference>
<evidence type="ECO:0000313" key="4">
    <source>
        <dbReference type="Proteomes" id="UP000002217"/>
    </source>
</evidence>
<feature type="domain" description="Phosphoribosyltransferase" evidence="2">
    <location>
        <begin position="152"/>
        <end position="236"/>
    </location>
</feature>
<dbReference type="OrthoDB" id="9779910at2"/>
<dbReference type="GO" id="GO:0016757">
    <property type="term" value="F:glycosyltransferase activity"/>
    <property type="evidence" value="ECO:0007669"/>
    <property type="project" value="UniProtKB-KW"/>
</dbReference>
<dbReference type="STRING" id="485916.Dtox_3978"/>
<dbReference type="AlphaFoldDB" id="C8VY42"/>
<dbReference type="Gene3D" id="3.40.50.2020">
    <property type="match status" value="1"/>
</dbReference>
<evidence type="ECO:0000256" key="1">
    <source>
        <dbReference type="ARBA" id="ARBA00008007"/>
    </source>
</evidence>
<dbReference type="InterPro" id="IPR029057">
    <property type="entry name" value="PRTase-like"/>
</dbReference>
<proteinExistence type="inferred from homology"/>
<dbReference type="SUPFAM" id="SSF53271">
    <property type="entry name" value="PRTase-like"/>
    <property type="match status" value="1"/>
</dbReference>
<keyword evidence="3" id="KW-0328">Glycosyltransferase</keyword>
<dbReference type="eggNOG" id="COG1040">
    <property type="taxonomic scope" value="Bacteria"/>
</dbReference>
<dbReference type="HOGENOM" id="CLU_054549_1_1_9"/>
<dbReference type="EMBL" id="CP001720">
    <property type="protein sequence ID" value="ACV64671.1"/>
    <property type="molecule type" value="Genomic_DNA"/>
</dbReference>
<keyword evidence="4" id="KW-1185">Reference proteome</keyword>